<keyword evidence="3 8" id="KW-0963">Cytoplasm</keyword>
<name>A0A0G3WFZ4_9BACT</name>
<comment type="function">
    <text evidence="8">Catalyzes the reduction of 1-pyrroline-5-carboxylate (PCA) to L-proline.</text>
</comment>
<evidence type="ECO:0000256" key="8">
    <source>
        <dbReference type="HAMAP-Rule" id="MF_01925"/>
    </source>
</evidence>
<organism evidence="13 14">
    <name type="scientific">Endomicrobium proavitum</name>
    <dbReference type="NCBI Taxonomy" id="1408281"/>
    <lineage>
        <taxon>Bacteria</taxon>
        <taxon>Pseudomonadati</taxon>
        <taxon>Elusimicrobiota</taxon>
        <taxon>Endomicrobiia</taxon>
        <taxon>Endomicrobiales</taxon>
        <taxon>Endomicrobiaceae</taxon>
        <taxon>Endomicrobium</taxon>
    </lineage>
</organism>
<dbReference type="SUPFAM" id="SSF48179">
    <property type="entry name" value="6-phosphogluconate dehydrogenase C-terminal domain-like"/>
    <property type="match status" value="1"/>
</dbReference>
<feature type="domain" description="Pyrroline-5-carboxylate reductase dimerisation" evidence="12">
    <location>
        <begin position="164"/>
        <end position="268"/>
    </location>
</feature>
<dbReference type="PATRIC" id="fig|1408281.3.peg.167"/>
<keyword evidence="7 8" id="KW-0560">Oxidoreductase</keyword>
<dbReference type="PIRSF" id="PIRSF000193">
    <property type="entry name" value="Pyrrol-5-carb_rd"/>
    <property type="match status" value="1"/>
</dbReference>
<evidence type="ECO:0000256" key="9">
    <source>
        <dbReference type="NCBIfam" id="TIGR00112"/>
    </source>
</evidence>
<evidence type="ECO:0000259" key="11">
    <source>
        <dbReference type="Pfam" id="PF03807"/>
    </source>
</evidence>
<dbReference type="FunFam" id="1.10.3730.10:FF:000001">
    <property type="entry name" value="Pyrroline-5-carboxylate reductase"/>
    <property type="match status" value="1"/>
</dbReference>
<feature type="domain" description="Pyrroline-5-carboxylate reductase catalytic N-terminal" evidence="11">
    <location>
        <begin position="7"/>
        <end position="101"/>
    </location>
</feature>
<dbReference type="InterPro" id="IPR028939">
    <property type="entry name" value="P5C_Rdtase_cat_N"/>
</dbReference>
<dbReference type="PANTHER" id="PTHR11645:SF49">
    <property type="entry name" value="PYRROLINE-5-CARBOXYLATE REDUCTASE 1"/>
    <property type="match status" value="1"/>
</dbReference>
<keyword evidence="5 8" id="KW-0641">Proline biosynthesis</keyword>
<evidence type="ECO:0000256" key="7">
    <source>
        <dbReference type="ARBA" id="ARBA00023002"/>
    </source>
</evidence>
<evidence type="ECO:0000256" key="3">
    <source>
        <dbReference type="ARBA" id="ARBA00022490"/>
    </source>
</evidence>
<dbReference type="OrthoDB" id="9805754at2"/>
<dbReference type="InterPro" id="IPR029036">
    <property type="entry name" value="P5CR_dimer"/>
</dbReference>
<dbReference type="Pfam" id="PF03807">
    <property type="entry name" value="F420_oxidored"/>
    <property type="match status" value="1"/>
</dbReference>
<dbReference type="STRING" id="1408281.Epro_0162"/>
<dbReference type="Proteomes" id="UP000035337">
    <property type="component" value="Chromosome"/>
</dbReference>
<comment type="catalytic activity">
    <reaction evidence="8">
        <text>L-proline + NADP(+) = (S)-1-pyrroline-5-carboxylate + NADPH + 2 H(+)</text>
        <dbReference type="Rhea" id="RHEA:14109"/>
        <dbReference type="ChEBI" id="CHEBI:15378"/>
        <dbReference type="ChEBI" id="CHEBI:17388"/>
        <dbReference type="ChEBI" id="CHEBI:57783"/>
        <dbReference type="ChEBI" id="CHEBI:58349"/>
        <dbReference type="ChEBI" id="CHEBI:60039"/>
        <dbReference type="EC" id="1.5.1.2"/>
    </reaction>
</comment>
<evidence type="ECO:0000313" key="13">
    <source>
        <dbReference type="EMBL" id="AKL97541.1"/>
    </source>
</evidence>
<dbReference type="InterPro" id="IPR000304">
    <property type="entry name" value="Pyrroline-COOH_reductase"/>
</dbReference>
<dbReference type="HAMAP" id="MF_01925">
    <property type="entry name" value="P5C_reductase"/>
    <property type="match status" value="1"/>
</dbReference>
<dbReference type="UniPathway" id="UPA00098">
    <property type="reaction ID" value="UER00361"/>
</dbReference>
<evidence type="ECO:0000256" key="4">
    <source>
        <dbReference type="ARBA" id="ARBA00022605"/>
    </source>
</evidence>
<accession>A0A0G3WFZ4</accession>
<dbReference type="AlphaFoldDB" id="A0A0G3WFZ4"/>
<evidence type="ECO:0000256" key="6">
    <source>
        <dbReference type="ARBA" id="ARBA00022857"/>
    </source>
</evidence>
<evidence type="ECO:0000256" key="1">
    <source>
        <dbReference type="ARBA" id="ARBA00004496"/>
    </source>
</evidence>
<keyword evidence="6 8" id="KW-0521">NADP</keyword>
<comment type="catalytic activity">
    <reaction evidence="8">
        <text>L-proline + NAD(+) = (S)-1-pyrroline-5-carboxylate + NADH + 2 H(+)</text>
        <dbReference type="Rhea" id="RHEA:14105"/>
        <dbReference type="ChEBI" id="CHEBI:15378"/>
        <dbReference type="ChEBI" id="CHEBI:17388"/>
        <dbReference type="ChEBI" id="CHEBI:57540"/>
        <dbReference type="ChEBI" id="CHEBI:57945"/>
        <dbReference type="ChEBI" id="CHEBI:60039"/>
        <dbReference type="EC" id="1.5.1.2"/>
    </reaction>
</comment>
<evidence type="ECO:0000313" key="14">
    <source>
        <dbReference type="Proteomes" id="UP000035337"/>
    </source>
</evidence>
<sequence length="270" mass="29232">MEISKKLFFIGSGNMAQAIISGLVQSKLVRPENIVCNDVVKDKLEAVAQKFAVAIAENKGEAIIGSDIIFLSVKPQNMPQVFEEIKHFVKKGAIIISIAAGITTKFIEDSIAKEVGVIRAMPNTPALVLEGTTALCKGRYVSDEQLIKAKTLFEAIGKAEILPEDKFDVITALSGSGPAYVFYLCELMQKAAEKLGLDAATAEKFAVQTIYGAGKMLDITKTPAAKLKEIVKSPNGTTEAALKHFEAQKLEEIVEKAMSEAVRRSKELSR</sequence>
<comment type="subcellular location">
    <subcellularLocation>
        <location evidence="1 8">Cytoplasm</location>
    </subcellularLocation>
</comment>
<dbReference type="SUPFAM" id="SSF51735">
    <property type="entry name" value="NAD(P)-binding Rossmann-fold domains"/>
    <property type="match status" value="1"/>
</dbReference>
<evidence type="ECO:0000259" key="12">
    <source>
        <dbReference type="Pfam" id="PF14748"/>
    </source>
</evidence>
<proteinExistence type="inferred from homology"/>
<dbReference type="GO" id="GO:0004735">
    <property type="term" value="F:pyrroline-5-carboxylate reductase activity"/>
    <property type="evidence" value="ECO:0007669"/>
    <property type="project" value="UniProtKB-UniRule"/>
</dbReference>
<reference evidence="13 14" key="1">
    <citation type="submission" date="2014-09" db="EMBL/GenBank/DDBJ databases">
        <title>Complete genome sequence of Endomicrobium proavitum.</title>
        <authorList>
            <person name="Zheng H."/>
        </authorList>
    </citation>
    <scope>NUCLEOTIDE SEQUENCE [LARGE SCALE GENOMIC DNA]</scope>
    <source>
        <strain evidence="13 14">Rsa215</strain>
    </source>
</reference>
<dbReference type="Pfam" id="PF14748">
    <property type="entry name" value="P5CR_dimer"/>
    <property type="match status" value="1"/>
</dbReference>
<dbReference type="GO" id="GO:0055129">
    <property type="term" value="P:L-proline biosynthetic process"/>
    <property type="evidence" value="ECO:0007669"/>
    <property type="project" value="UniProtKB-UniRule"/>
</dbReference>
<dbReference type="RefSeq" id="WP_052569705.1">
    <property type="nucleotide sequence ID" value="NZ_CP009498.1"/>
</dbReference>
<dbReference type="GO" id="GO:0005737">
    <property type="term" value="C:cytoplasm"/>
    <property type="evidence" value="ECO:0007669"/>
    <property type="project" value="UniProtKB-SubCell"/>
</dbReference>
<dbReference type="Gene3D" id="1.10.3730.10">
    <property type="entry name" value="ProC C-terminal domain-like"/>
    <property type="match status" value="1"/>
</dbReference>
<protein>
    <recommendedName>
        <fullName evidence="8 9">Pyrroline-5-carboxylate reductase</fullName>
        <shortName evidence="8">P5C reductase</shortName>
        <shortName evidence="8">P5CR</shortName>
        <ecNumber evidence="8 9">1.5.1.2</ecNumber>
    </recommendedName>
    <alternativeName>
        <fullName evidence="8">PCA reductase</fullName>
    </alternativeName>
</protein>
<dbReference type="PANTHER" id="PTHR11645">
    <property type="entry name" value="PYRROLINE-5-CARBOXYLATE REDUCTASE"/>
    <property type="match status" value="1"/>
</dbReference>
<evidence type="ECO:0000256" key="5">
    <source>
        <dbReference type="ARBA" id="ARBA00022650"/>
    </source>
</evidence>
<dbReference type="InterPro" id="IPR036291">
    <property type="entry name" value="NAD(P)-bd_dom_sf"/>
</dbReference>
<keyword evidence="14" id="KW-1185">Reference proteome</keyword>
<dbReference type="KEGG" id="epo:Epro_0162"/>
<gene>
    <name evidence="8 13" type="primary">proC</name>
    <name evidence="13" type="ORF">Epro_0162</name>
</gene>
<dbReference type="EC" id="1.5.1.2" evidence="8 9"/>
<evidence type="ECO:0000256" key="2">
    <source>
        <dbReference type="ARBA" id="ARBA00005525"/>
    </source>
</evidence>
<dbReference type="FunFam" id="3.40.50.720:FF:000190">
    <property type="entry name" value="Pyrroline-5-carboxylate reductase"/>
    <property type="match status" value="1"/>
</dbReference>
<feature type="binding site" evidence="10">
    <location>
        <begin position="10"/>
        <end position="15"/>
    </location>
    <ligand>
        <name>NADP(+)</name>
        <dbReference type="ChEBI" id="CHEBI:58349"/>
    </ligand>
</feature>
<evidence type="ECO:0000256" key="10">
    <source>
        <dbReference type="PIRSR" id="PIRSR000193-1"/>
    </source>
</evidence>
<comment type="pathway">
    <text evidence="8">Amino-acid biosynthesis; L-proline biosynthesis; L-proline from L-glutamate 5-semialdehyde: step 1/1.</text>
</comment>
<dbReference type="Gene3D" id="3.40.50.720">
    <property type="entry name" value="NAD(P)-binding Rossmann-like Domain"/>
    <property type="match status" value="1"/>
</dbReference>
<dbReference type="InterPro" id="IPR008927">
    <property type="entry name" value="6-PGluconate_DH-like_C_sf"/>
</dbReference>
<comment type="similarity">
    <text evidence="2 8">Belongs to the pyrroline-5-carboxylate reductase family.</text>
</comment>
<dbReference type="NCBIfam" id="TIGR00112">
    <property type="entry name" value="proC"/>
    <property type="match status" value="1"/>
</dbReference>
<keyword evidence="4 8" id="KW-0028">Amino-acid biosynthesis</keyword>
<dbReference type="EMBL" id="CP009498">
    <property type="protein sequence ID" value="AKL97541.1"/>
    <property type="molecule type" value="Genomic_DNA"/>
</dbReference>